<dbReference type="InterPro" id="IPR036388">
    <property type="entry name" value="WH-like_DNA-bd_sf"/>
</dbReference>
<protein>
    <submittedName>
        <fullName evidence="1">IS3 family transposase</fullName>
    </submittedName>
</protein>
<dbReference type="Gene3D" id="1.10.10.10">
    <property type="entry name" value="Winged helix-like DNA-binding domain superfamily/Winged helix DNA-binding domain"/>
    <property type="match status" value="1"/>
</dbReference>
<organism evidence="1 2">
    <name type="scientific">Candidatus Wallbacteria bacterium HGW-Wallbacteria-1</name>
    <dbReference type="NCBI Taxonomy" id="2013854"/>
    <lineage>
        <taxon>Bacteria</taxon>
        <taxon>Candidatus Walliibacteriota</taxon>
    </lineage>
</organism>
<dbReference type="SUPFAM" id="SSF48295">
    <property type="entry name" value="TrpR-like"/>
    <property type="match status" value="1"/>
</dbReference>
<dbReference type="GO" id="GO:0004803">
    <property type="term" value="F:transposase activity"/>
    <property type="evidence" value="ECO:0007669"/>
    <property type="project" value="InterPro"/>
</dbReference>
<dbReference type="Proteomes" id="UP000233256">
    <property type="component" value="Unassembled WGS sequence"/>
</dbReference>
<sequence>MKTKEEENLKSSKRWSASRKQEAVLRLFRGESVESVSREQGVEVYRLEEWREKALEGMESSLKRREGDPLQSELDKAMRRIGELTMENELLWTRVKTKPSLPKRRPSK</sequence>
<dbReference type="GO" id="GO:0006313">
    <property type="term" value="P:DNA transposition"/>
    <property type="evidence" value="ECO:0007669"/>
    <property type="project" value="InterPro"/>
</dbReference>
<evidence type="ECO:0000313" key="1">
    <source>
        <dbReference type="EMBL" id="PKK88619.1"/>
    </source>
</evidence>
<reference evidence="1 2" key="1">
    <citation type="journal article" date="2017" name="ISME J.">
        <title>Potential for microbial H2 and metal transformations associated with novel bacteria and archaea in deep terrestrial subsurface sediments.</title>
        <authorList>
            <person name="Hernsdorf A.W."/>
            <person name="Amano Y."/>
            <person name="Miyakawa K."/>
            <person name="Ise K."/>
            <person name="Suzuki Y."/>
            <person name="Anantharaman K."/>
            <person name="Probst A."/>
            <person name="Burstein D."/>
            <person name="Thomas B.C."/>
            <person name="Banfield J.F."/>
        </authorList>
    </citation>
    <scope>NUCLEOTIDE SEQUENCE [LARGE SCALE GENOMIC DNA]</scope>
    <source>
        <strain evidence="1">HGW-Wallbacteria-1</strain>
    </source>
</reference>
<dbReference type="EMBL" id="PGXC01000039">
    <property type="protein sequence ID" value="PKK88619.1"/>
    <property type="molecule type" value="Genomic_DNA"/>
</dbReference>
<accession>A0A2N1PJW4</accession>
<proteinExistence type="predicted"/>
<evidence type="ECO:0000313" key="2">
    <source>
        <dbReference type="Proteomes" id="UP000233256"/>
    </source>
</evidence>
<dbReference type="AlphaFoldDB" id="A0A2N1PJW4"/>
<dbReference type="InterPro" id="IPR002514">
    <property type="entry name" value="Transposase_8"/>
</dbReference>
<gene>
    <name evidence="1" type="ORF">CVV64_17920</name>
</gene>
<name>A0A2N1PJW4_9BACT</name>
<dbReference type="Pfam" id="PF01527">
    <property type="entry name" value="HTH_Tnp_1"/>
    <property type="match status" value="1"/>
</dbReference>
<dbReference type="InterPro" id="IPR010921">
    <property type="entry name" value="Trp_repressor/repl_initiator"/>
</dbReference>
<comment type="caution">
    <text evidence="1">The sequence shown here is derived from an EMBL/GenBank/DDBJ whole genome shotgun (WGS) entry which is preliminary data.</text>
</comment>
<dbReference type="GO" id="GO:0043565">
    <property type="term" value="F:sequence-specific DNA binding"/>
    <property type="evidence" value="ECO:0007669"/>
    <property type="project" value="InterPro"/>
</dbReference>